<dbReference type="EMBL" id="BKCJ010006850">
    <property type="protein sequence ID" value="GEU74242.1"/>
    <property type="molecule type" value="Genomic_DNA"/>
</dbReference>
<sequence>MTPYELLLGRTPSIGFMRPFGCHVTILNTLDPLGKFNRKTDDGFLVRYSVSSKAFRVFNSRTRVVQETLHINFLENQPNFAGSGPTWLFDIDTLTKSMNYQPVIAGNQPNPSADPQNTDADTTFEVKEPESAVYVSPSSCEKTKKHDDKTKSEAKGKSPVELSIGVRNLSKEFKDFSNNSINGVNAASTPVTTVGQISTNSTNTFSAASPSNTAVSPTLRKSSYVDPSQYPDDPNMPALEDITYSDDEEDVAPQTKSMTGMVNKQGRLTQINNDDFHTCMFSCFLSQEKPKRVHQALKDPSWIEAMQEELLQFKMQKVWVLVDFPKVVKAIYGLNQAPRAWYETLANYLLENGFQIGLQVKQKQDGIFISQDKYVAENLRKFGLTDGKSSSTPIDTEKPLLKDPNGEDMDVHTYISTIGYLMYLTSSRPDIMFAVYTCAHFCITQKASHLHVFKRIFRYLKGKPHLGLWYPKDSPFNLVAYSDSDYAGASLNRKSTTGGCQFREACCCMFIEDKVYAVKPNLVLLVLIETNDVVQLQALIDKRKVIITEDSVRQALRLDDADSIDCLPNEEIIAQLARRGYDKPSTKLTFYKAFFSAQWKFLIHTILQCKSGKRTDWNEFSSYMALAVICLATGMLVPQQVNDDVADDVADVVADAAEHTLPSTTPPPLQQKLIPSTSQGMHPNRGEIAKIDVDEDVTLEEVATEVHKDADIQGRLEESQA</sequence>
<proteinExistence type="predicted"/>
<evidence type="ECO:0000256" key="1">
    <source>
        <dbReference type="SAM" id="MobiDB-lite"/>
    </source>
</evidence>
<evidence type="ECO:0000259" key="2">
    <source>
        <dbReference type="Pfam" id="PF25597"/>
    </source>
</evidence>
<evidence type="ECO:0000313" key="3">
    <source>
        <dbReference type="EMBL" id="GEU74242.1"/>
    </source>
</evidence>
<feature type="domain" description="Retroviral polymerase SH3-like" evidence="2">
    <location>
        <begin position="31"/>
        <end position="78"/>
    </location>
</feature>
<dbReference type="AlphaFoldDB" id="A0A6L2MNB6"/>
<name>A0A6L2MNB6_TANCI</name>
<feature type="region of interest" description="Disordered" evidence="1">
    <location>
        <begin position="202"/>
        <end position="234"/>
    </location>
</feature>
<protein>
    <recommendedName>
        <fullName evidence="2">Retroviral polymerase SH3-like domain-containing protein</fullName>
    </recommendedName>
</protein>
<dbReference type="InterPro" id="IPR057670">
    <property type="entry name" value="SH3_retrovirus"/>
</dbReference>
<feature type="compositionally biased region" description="Basic and acidic residues" evidence="1">
    <location>
        <begin position="141"/>
        <end position="158"/>
    </location>
</feature>
<feature type="compositionally biased region" description="Low complexity" evidence="1">
    <location>
        <begin position="202"/>
        <end position="214"/>
    </location>
</feature>
<feature type="region of interest" description="Disordered" evidence="1">
    <location>
        <begin position="129"/>
        <end position="159"/>
    </location>
</feature>
<dbReference type="PANTHER" id="PTHR11439">
    <property type="entry name" value="GAG-POL-RELATED RETROTRANSPOSON"/>
    <property type="match status" value="1"/>
</dbReference>
<reference evidence="3" key="1">
    <citation type="journal article" date="2019" name="Sci. Rep.">
        <title>Draft genome of Tanacetum cinerariifolium, the natural source of mosquito coil.</title>
        <authorList>
            <person name="Yamashiro T."/>
            <person name="Shiraishi A."/>
            <person name="Satake H."/>
            <person name="Nakayama K."/>
        </authorList>
    </citation>
    <scope>NUCLEOTIDE SEQUENCE</scope>
</reference>
<dbReference type="Pfam" id="PF25597">
    <property type="entry name" value="SH3_retrovirus"/>
    <property type="match status" value="1"/>
</dbReference>
<dbReference type="PANTHER" id="PTHR11439:SF495">
    <property type="entry name" value="REVERSE TRANSCRIPTASE, RNA-DEPENDENT DNA POLYMERASE-RELATED"/>
    <property type="match status" value="1"/>
</dbReference>
<comment type="caution">
    <text evidence="3">The sequence shown here is derived from an EMBL/GenBank/DDBJ whole genome shotgun (WGS) entry which is preliminary data.</text>
</comment>
<gene>
    <name evidence="3" type="ORF">Tci_046220</name>
</gene>
<organism evidence="3">
    <name type="scientific">Tanacetum cinerariifolium</name>
    <name type="common">Dalmatian daisy</name>
    <name type="synonym">Chrysanthemum cinerariifolium</name>
    <dbReference type="NCBI Taxonomy" id="118510"/>
    <lineage>
        <taxon>Eukaryota</taxon>
        <taxon>Viridiplantae</taxon>
        <taxon>Streptophyta</taxon>
        <taxon>Embryophyta</taxon>
        <taxon>Tracheophyta</taxon>
        <taxon>Spermatophyta</taxon>
        <taxon>Magnoliopsida</taxon>
        <taxon>eudicotyledons</taxon>
        <taxon>Gunneridae</taxon>
        <taxon>Pentapetalae</taxon>
        <taxon>asterids</taxon>
        <taxon>campanulids</taxon>
        <taxon>Asterales</taxon>
        <taxon>Asteraceae</taxon>
        <taxon>Asteroideae</taxon>
        <taxon>Anthemideae</taxon>
        <taxon>Anthemidinae</taxon>
        <taxon>Tanacetum</taxon>
    </lineage>
</organism>
<accession>A0A6L2MNB6</accession>